<dbReference type="GO" id="GO:0005886">
    <property type="term" value="C:plasma membrane"/>
    <property type="evidence" value="ECO:0007669"/>
    <property type="project" value="UniProtKB-SubCell"/>
</dbReference>
<comment type="caution">
    <text evidence="6">The sequence shown here is derived from an EMBL/GenBank/DDBJ whole genome shotgun (WGS) entry which is preliminary data.</text>
</comment>
<keyword evidence="5" id="KW-1003">Cell membrane</keyword>
<proteinExistence type="inferred from homology"/>
<dbReference type="InterPro" id="IPR002781">
    <property type="entry name" value="TM_pro_TauE-like"/>
</dbReference>
<organism evidence="6 7">
    <name type="scientific">Spiroplasma platyhelix PALS-1</name>
    <dbReference type="NCBI Taxonomy" id="1276218"/>
    <lineage>
        <taxon>Bacteria</taxon>
        <taxon>Bacillati</taxon>
        <taxon>Mycoplasmatota</taxon>
        <taxon>Mollicutes</taxon>
        <taxon>Entomoplasmatales</taxon>
        <taxon>Spiroplasmataceae</taxon>
        <taxon>Spiroplasma</taxon>
    </lineage>
</organism>
<evidence type="ECO:0000313" key="6">
    <source>
        <dbReference type="EMBL" id="NKE38383.1"/>
    </source>
</evidence>
<dbReference type="Pfam" id="PF01925">
    <property type="entry name" value="TauE"/>
    <property type="match status" value="1"/>
</dbReference>
<sequence>MKDNFQKIDGELETIEMQVKNDFSIIEKFNKEKSHFMKKLHEDKKDQKITKEQYLEYSKEAKKIFKQDLNNLNNDLNTDLAKFKVKYDQSLELNNKAVKEGKKKFYQITPKAFTIIALLLIPTFMIIGLLLNYLLVAPVNFSDRNSVIGFSISMFIIVVDLIFLFFICKNSTKKMMLDRYNNAAKIFPIGFIANFCDVLGIGSFATNTNLLKVTKSIKDDKNLPGTLNTGMAISNLFTGCLFIGAVQVEMTTLIPFVVAAVIGSFIGSMIVNKVNTRVVQLIMGIVLACTAVIMLMTVKGIAVLPSGTLKGVFHIWWKFIIGCLAFVVLGIFMSFGVGLYAPAMAIISLLGIDFLVVFPIMTVSAGLTMHVNGYRYSRDNNYLPKTSFCMTLGGIVGVIASFSLIFVGLGKGLGVSTNDIKAIFQWISVPVIAYASFLLLWSYYKATKKLKKEPQKKVGSQTIATIDYNNFNVFVNNWSANLTKQMTK</sequence>
<feature type="transmembrane region" description="Helical" evidence="5">
    <location>
        <begin position="422"/>
        <end position="444"/>
    </location>
</feature>
<dbReference type="EMBL" id="JAAVVK010000001">
    <property type="protein sequence ID" value="NKE38383.1"/>
    <property type="molecule type" value="Genomic_DNA"/>
</dbReference>
<protein>
    <recommendedName>
        <fullName evidence="5">Probable membrane transporter protein</fullName>
    </recommendedName>
</protein>
<dbReference type="Proteomes" id="UP000584587">
    <property type="component" value="Unassembled WGS sequence"/>
</dbReference>
<comment type="similarity">
    <text evidence="5">Belongs to the 4-toluene sulfonate uptake permease (TSUP) (TC 2.A.102) family.</text>
</comment>
<feature type="transmembrane region" description="Helical" evidence="5">
    <location>
        <begin position="112"/>
        <end position="135"/>
    </location>
</feature>
<feature type="transmembrane region" description="Helical" evidence="5">
    <location>
        <begin position="278"/>
        <end position="304"/>
    </location>
</feature>
<dbReference type="PANTHER" id="PTHR43483:SF3">
    <property type="entry name" value="MEMBRANE TRANSPORTER PROTEIN HI_0806-RELATED"/>
    <property type="match status" value="1"/>
</dbReference>
<evidence type="ECO:0000313" key="7">
    <source>
        <dbReference type="Proteomes" id="UP000584587"/>
    </source>
</evidence>
<gene>
    <name evidence="6" type="ORF">HER12_01245</name>
</gene>
<feature type="transmembrane region" description="Helical" evidence="5">
    <location>
        <begin position="225"/>
        <end position="246"/>
    </location>
</feature>
<feature type="transmembrane region" description="Helical" evidence="5">
    <location>
        <begin position="253"/>
        <end position="272"/>
    </location>
</feature>
<name>A0A846U927_9MOLU</name>
<accession>A0A846U927</accession>
<evidence type="ECO:0000256" key="5">
    <source>
        <dbReference type="RuleBase" id="RU363041"/>
    </source>
</evidence>
<keyword evidence="4 5" id="KW-0472">Membrane</keyword>
<dbReference type="PANTHER" id="PTHR43483">
    <property type="entry name" value="MEMBRANE TRANSPORTER PROTEIN HI_0806-RELATED"/>
    <property type="match status" value="1"/>
</dbReference>
<keyword evidence="3 5" id="KW-1133">Transmembrane helix</keyword>
<evidence type="ECO:0000256" key="4">
    <source>
        <dbReference type="ARBA" id="ARBA00023136"/>
    </source>
</evidence>
<feature type="transmembrane region" description="Helical" evidence="5">
    <location>
        <begin position="343"/>
        <end position="367"/>
    </location>
</feature>
<feature type="transmembrane region" description="Helical" evidence="5">
    <location>
        <begin position="147"/>
        <end position="166"/>
    </location>
</feature>
<dbReference type="RefSeq" id="WP_168104857.1">
    <property type="nucleotide sequence ID" value="NZ_CP051215.1"/>
</dbReference>
<evidence type="ECO:0000256" key="3">
    <source>
        <dbReference type="ARBA" id="ARBA00022989"/>
    </source>
</evidence>
<evidence type="ECO:0000256" key="1">
    <source>
        <dbReference type="ARBA" id="ARBA00004141"/>
    </source>
</evidence>
<feature type="transmembrane region" description="Helical" evidence="5">
    <location>
        <begin position="186"/>
        <end position="205"/>
    </location>
</feature>
<reference evidence="6 7" key="1">
    <citation type="submission" date="2020-04" db="EMBL/GenBank/DDBJ databases">
        <title>Complete genome sequence of Spiroplasma platyhelix ATCC 51748, an insect isolate.</title>
        <authorList>
            <person name="Green E.A."/>
            <person name="Klassen J.L."/>
        </authorList>
    </citation>
    <scope>NUCLEOTIDE SEQUENCE [LARGE SCALE GENOMIC DNA]</scope>
    <source>
        <strain evidence="6 7">PALS-1</strain>
    </source>
</reference>
<evidence type="ECO:0000256" key="2">
    <source>
        <dbReference type="ARBA" id="ARBA00022692"/>
    </source>
</evidence>
<dbReference type="AlphaFoldDB" id="A0A846U927"/>
<keyword evidence="2 5" id="KW-0812">Transmembrane</keyword>
<feature type="transmembrane region" description="Helical" evidence="5">
    <location>
        <begin position="388"/>
        <end position="410"/>
    </location>
</feature>
<comment type="caution">
    <text evidence="5">Lacks conserved residue(s) required for the propagation of feature annotation.</text>
</comment>
<comment type="subcellular location">
    <subcellularLocation>
        <location evidence="5">Cell membrane</location>
        <topology evidence="5">Multi-pass membrane protein</topology>
    </subcellularLocation>
    <subcellularLocation>
        <location evidence="1">Membrane</location>
        <topology evidence="1">Multi-pass membrane protein</topology>
    </subcellularLocation>
</comment>
<feature type="transmembrane region" description="Helical" evidence="5">
    <location>
        <begin position="316"/>
        <end position="337"/>
    </location>
</feature>
<keyword evidence="7" id="KW-1185">Reference proteome</keyword>